<name>A0AAE8MS87_9PEZI</name>
<proteinExistence type="predicted"/>
<dbReference type="Proteomes" id="UP001187682">
    <property type="component" value="Unassembled WGS sequence"/>
</dbReference>
<dbReference type="EMBL" id="ONZQ02000001">
    <property type="protein sequence ID" value="SPN97728.1"/>
    <property type="molecule type" value="Genomic_DNA"/>
</dbReference>
<reference evidence="1" key="1">
    <citation type="submission" date="2018-03" db="EMBL/GenBank/DDBJ databases">
        <authorList>
            <person name="Guldener U."/>
        </authorList>
    </citation>
    <scope>NUCLEOTIDE SEQUENCE</scope>
</reference>
<gene>
    <name evidence="1" type="ORF">DNG_01241</name>
</gene>
<sequence length="38" mass="4527">MVSEKARWRIKFFFGVEDNVKVVSDLEHVTNKITPRYS</sequence>
<protein>
    <submittedName>
        <fullName evidence="1">Uncharacterized protein</fullName>
    </submittedName>
</protein>
<evidence type="ECO:0000313" key="2">
    <source>
        <dbReference type="Proteomes" id="UP001187682"/>
    </source>
</evidence>
<evidence type="ECO:0000313" key="1">
    <source>
        <dbReference type="EMBL" id="SPN97728.1"/>
    </source>
</evidence>
<accession>A0AAE8MS87</accession>
<keyword evidence="2" id="KW-1185">Reference proteome</keyword>
<dbReference type="AlphaFoldDB" id="A0AAE8MS87"/>
<organism evidence="1 2">
    <name type="scientific">Cephalotrichum gorgonifer</name>
    <dbReference type="NCBI Taxonomy" id="2041049"/>
    <lineage>
        <taxon>Eukaryota</taxon>
        <taxon>Fungi</taxon>
        <taxon>Dikarya</taxon>
        <taxon>Ascomycota</taxon>
        <taxon>Pezizomycotina</taxon>
        <taxon>Sordariomycetes</taxon>
        <taxon>Hypocreomycetidae</taxon>
        <taxon>Microascales</taxon>
        <taxon>Microascaceae</taxon>
        <taxon>Cephalotrichum</taxon>
    </lineage>
</organism>
<comment type="caution">
    <text evidence="1">The sequence shown here is derived from an EMBL/GenBank/DDBJ whole genome shotgun (WGS) entry which is preliminary data.</text>
</comment>